<proteinExistence type="predicted"/>
<dbReference type="EMBL" id="LGRV01000004">
    <property type="protein sequence ID" value="KOS67113.1"/>
    <property type="molecule type" value="Genomic_DNA"/>
</dbReference>
<accession>A0ABR5JXU1</accession>
<evidence type="ECO:0000313" key="2">
    <source>
        <dbReference type="Proteomes" id="UP000050668"/>
    </source>
</evidence>
<keyword evidence="2" id="KW-1185">Reference proteome</keyword>
<name>A0ABR5JXU1_9BACI</name>
<dbReference type="Proteomes" id="UP000050668">
    <property type="component" value="Unassembled WGS sequence"/>
</dbReference>
<comment type="caution">
    <text evidence="1">The sequence shown here is derived from an EMBL/GenBank/DDBJ whole genome shotgun (WGS) entry which is preliminary data.</text>
</comment>
<organism evidence="1 2">
    <name type="scientific">Lysinibacillus contaminans</name>
    <dbReference type="NCBI Taxonomy" id="1293441"/>
    <lineage>
        <taxon>Bacteria</taxon>
        <taxon>Bacillati</taxon>
        <taxon>Bacillota</taxon>
        <taxon>Bacilli</taxon>
        <taxon>Bacillales</taxon>
        <taxon>Bacillaceae</taxon>
        <taxon>Lysinibacillus</taxon>
    </lineage>
</organism>
<evidence type="ECO:0000313" key="1">
    <source>
        <dbReference type="EMBL" id="KOS67113.1"/>
    </source>
</evidence>
<protein>
    <submittedName>
        <fullName evidence="1">Uncharacterized protein</fullName>
    </submittedName>
</protein>
<sequence>MKRISFTENQFLIVVGMSESEITDIEYNPYENQLYITLNSVNILFDYTRLDIFNPDIKYDEWLNYKYFHPEFSPNNFHHILYDETVKFIIDSPTIFYDGNQDIFIDRLSDLGIESTEVNLYKYVFGGTIEDSLYDEFEVYSNSPIKFEYDNRHLQSCAMGGKSEIQKIALLEEKLARKKESLKKTNKIKKTNSKNEDYLAIYDHV</sequence>
<reference evidence="2" key="1">
    <citation type="submission" date="2015-07" db="EMBL/GenBank/DDBJ databases">
        <title>Fjat-14205 dsm 2895.</title>
        <authorList>
            <person name="Liu B."/>
            <person name="Wang J."/>
            <person name="Zhu Y."/>
            <person name="Liu G."/>
            <person name="Chen Q."/>
            <person name="Chen Z."/>
            <person name="Lan J."/>
            <person name="Che J."/>
            <person name="Ge C."/>
            <person name="Shi H."/>
            <person name="Pan Z."/>
            <person name="Liu X."/>
        </authorList>
    </citation>
    <scope>NUCLEOTIDE SEQUENCE [LARGE SCALE GENOMIC DNA]</scope>
    <source>
        <strain evidence="2">DSM 25560</strain>
    </source>
</reference>
<gene>
    <name evidence="1" type="ORF">AEA09_14770</name>
</gene>
<dbReference type="RefSeq" id="WP_053584733.1">
    <property type="nucleotide sequence ID" value="NZ_LGRV01000004.1"/>
</dbReference>